<organism evidence="1 2">
    <name type="scientific">Stephania yunnanensis</name>
    <dbReference type="NCBI Taxonomy" id="152371"/>
    <lineage>
        <taxon>Eukaryota</taxon>
        <taxon>Viridiplantae</taxon>
        <taxon>Streptophyta</taxon>
        <taxon>Embryophyta</taxon>
        <taxon>Tracheophyta</taxon>
        <taxon>Spermatophyta</taxon>
        <taxon>Magnoliopsida</taxon>
        <taxon>Ranunculales</taxon>
        <taxon>Menispermaceae</taxon>
        <taxon>Menispermoideae</taxon>
        <taxon>Cissampelideae</taxon>
        <taxon>Stephania</taxon>
    </lineage>
</organism>
<dbReference type="EMBL" id="JBBNAF010000007">
    <property type="protein sequence ID" value="KAK9128561.1"/>
    <property type="molecule type" value="Genomic_DNA"/>
</dbReference>
<comment type="caution">
    <text evidence="1">The sequence shown here is derived from an EMBL/GenBank/DDBJ whole genome shotgun (WGS) entry which is preliminary data.</text>
</comment>
<reference evidence="1 2" key="1">
    <citation type="submission" date="2024-01" db="EMBL/GenBank/DDBJ databases">
        <title>Genome assemblies of Stephania.</title>
        <authorList>
            <person name="Yang L."/>
        </authorList>
    </citation>
    <scope>NUCLEOTIDE SEQUENCE [LARGE SCALE GENOMIC DNA]</scope>
    <source>
        <strain evidence="1">YNDBR</strain>
        <tissue evidence="1">Leaf</tissue>
    </source>
</reference>
<dbReference type="AlphaFoldDB" id="A0AAP0P5R8"/>
<evidence type="ECO:0000313" key="2">
    <source>
        <dbReference type="Proteomes" id="UP001420932"/>
    </source>
</evidence>
<proteinExistence type="predicted"/>
<keyword evidence="2" id="KW-1185">Reference proteome</keyword>
<accession>A0AAP0P5R8</accession>
<dbReference type="Proteomes" id="UP001420932">
    <property type="component" value="Unassembled WGS sequence"/>
</dbReference>
<sequence>MILDGIQSFNLMVMNKCKCLFLLLLLLPNAYFVIINLSSSKRTTNGSFDLTHSLAIWKFPRKRRTRSLYWDN</sequence>
<evidence type="ECO:0000313" key="1">
    <source>
        <dbReference type="EMBL" id="KAK9128561.1"/>
    </source>
</evidence>
<protein>
    <submittedName>
        <fullName evidence="1">Uncharacterized protein</fullName>
    </submittedName>
</protein>
<gene>
    <name evidence="1" type="ORF">Syun_017358</name>
</gene>
<name>A0AAP0P5R8_9MAGN</name>